<evidence type="ECO:0000313" key="8">
    <source>
        <dbReference type="RefSeq" id="XP_012943033.1"/>
    </source>
</evidence>
<proteinExistence type="predicted"/>
<dbReference type="Proteomes" id="UP000694888">
    <property type="component" value="Unplaced"/>
</dbReference>
<feature type="domain" description="TIR" evidence="6">
    <location>
        <begin position="44"/>
        <end position="185"/>
    </location>
</feature>
<dbReference type="SUPFAM" id="SSF52200">
    <property type="entry name" value="Toll/Interleukin receptor TIR domain"/>
    <property type="match status" value="1"/>
</dbReference>
<evidence type="ECO:0000313" key="7">
    <source>
        <dbReference type="Proteomes" id="UP000694888"/>
    </source>
</evidence>
<dbReference type="InterPro" id="IPR000157">
    <property type="entry name" value="TIR_dom"/>
</dbReference>
<dbReference type="GeneID" id="101847286"/>
<keyword evidence="4" id="KW-1133">Transmembrane helix</keyword>
<dbReference type="Gene3D" id="3.40.50.10140">
    <property type="entry name" value="Toll/interleukin-1 receptor homology (TIR) domain"/>
    <property type="match status" value="1"/>
</dbReference>
<protein>
    <submittedName>
        <fullName evidence="8">Toll-like receptor 2</fullName>
    </submittedName>
</protein>
<keyword evidence="7" id="KW-1185">Reference proteome</keyword>
<reference evidence="8" key="1">
    <citation type="submission" date="2025-08" db="UniProtKB">
        <authorList>
            <consortium name="RefSeq"/>
        </authorList>
    </citation>
    <scope>IDENTIFICATION</scope>
</reference>
<dbReference type="PANTHER" id="PTHR24365:SF541">
    <property type="entry name" value="PROTEIN TOLL-RELATED"/>
    <property type="match status" value="1"/>
</dbReference>
<keyword evidence="2" id="KW-0812">Transmembrane</keyword>
<sequence length="185" mass="21660">MFLLTSVMVGFLFVALAMRYSNFYKAFLFNVIKGQFRFKRRQDYQYGVYLGYAANDHWFPCHIVRAYLEESLGDTVCLADRDFPVNQDMATSIMEGIHRSWRTVLVITEDFLRRDQWSEFTMKYSVYAQGPENPSRIVVIVEDRLRHLIPTQLLGAVSDENIVSVPELRMCYELGQRLKFLVSSN</sequence>
<evidence type="ECO:0000256" key="3">
    <source>
        <dbReference type="ARBA" id="ARBA00022729"/>
    </source>
</evidence>
<organism evidence="7 8">
    <name type="scientific">Aplysia californica</name>
    <name type="common">California sea hare</name>
    <dbReference type="NCBI Taxonomy" id="6500"/>
    <lineage>
        <taxon>Eukaryota</taxon>
        <taxon>Metazoa</taxon>
        <taxon>Spiralia</taxon>
        <taxon>Lophotrochozoa</taxon>
        <taxon>Mollusca</taxon>
        <taxon>Gastropoda</taxon>
        <taxon>Heterobranchia</taxon>
        <taxon>Euthyneura</taxon>
        <taxon>Tectipleura</taxon>
        <taxon>Aplysiida</taxon>
        <taxon>Aplysioidea</taxon>
        <taxon>Aplysiidae</taxon>
        <taxon>Aplysia</taxon>
    </lineage>
</organism>
<evidence type="ECO:0000256" key="1">
    <source>
        <dbReference type="ARBA" id="ARBA00004370"/>
    </source>
</evidence>
<evidence type="ECO:0000259" key="6">
    <source>
        <dbReference type="PROSITE" id="PS50104"/>
    </source>
</evidence>
<keyword evidence="3" id="KW-0732">Signal</keyword>
<name>A0ABM1A8T7_APLCA</name>
<accession>A0ABM1A8T7</accession>
<dbReference type="RefSeq" id="XP_012943033.1">
    <property type="nucleotide sequence ID" value="XM_013087579.2"/>
</dbReference>
<keyword evidence="5" id="KW-0472">Membrane</keyword>
<dbReference type="InterPro" id="IPR035897">
    <property type="entry name" value="Toll_tir_struct_dom_sf"/>
</dbReference>
<comment type="subcellular location">
    <subcellularLocation>
        <location evidence="1">Membrane</location>
    </subcellularLocation>
</comment>
<dbReference type="PROSITE" id="PS50104">
    <property type="entry name" value="TIR"/>
    <property type="match status" value="1"/>
</dbReference>
<evidence type="ECO:0000256" key="5">
    <source>
        <dbReference type="ARBA" id="ARBA00023136"/>
    </source>
</evidence>
<evidence type="ECO:0000256" key="2">
    <source>
        <dbReference type="ARBA" id="ARBA00022692"/>
    </source>
</evidence>
<dbReference type="PANTHER" id="PTHR24365">
    <property type="entry name" value="TOLL-LIKE RECEPTOR"/>
    <property type="match status" value="1"/>
</dbReference>
<evidence type="ECO:0000256" key="4">
    <source>
        <dbReference type="ARBA" id="ARBA00022989"/>
    </source>
</evidence>
<gene>
    <name evidence="8" type="primary">LOC101847286</name>
</gene>